<accession>A0A368GEN3</accession>
<evidence type="ECO:0000256" key="1">
    <source>
        <dbReference type="RuleBase" id="RU003860"/>
    </source>
</evidence>
<dbReference type="GO" id="GO:0051604">
    <property type="term" value="P:protein maturation"/>
    <property type="evidence" value="ECO:0007669"/>
    <property type="project" value="InterPro"/>
</dbReference>
<keyword evidence="3" id="KW-1185">Reference proteome</keyword>
<evidence type="ECO:0000313" key="2">
    <source>
        <dbReference type="EMBL" id="RCN42822.1"/>
    </source>
</evidence>
<dbReference type="GO" id="GO:0051537">
    <property type="term" value="F:2 iron, 2 sulfur cluster binding"/>
    <property type="evidence" value="ECO:0007669"/>
    <property type="project" value="InterPro"/>
</dbReference>
<dbReference type="GO" id="GO:0006879">
    <property type="term" value="P:intracellular iron ion homeostasis"/>
    <property type="evidence" value="ECO:0007669"/>
    <property type="project" value="InterPro"/>
</dbReference>
<dbReference type="AlphaFoldDB" id="A0A368GEN3"/>
<dbReference type="Proteomes" id="UP000252519">
    <property type="component" value="Unassembled WGS sequence"/>
</dbReference>
<dbReference type="Pfam" id="PF01722">
    <property type="entry name" value="BolA"/>
    <property type="match status" value="2"/>
</dbReference>
<name>A0A368GEN3_ANCCA</name>
<dbReference type="STRING" id="29170.A0A368GEN3"/>
<comment type="similarity">
    <text evidence="1">Belongs to the BolA/IbaG family.</text>
</comment>
<dbReference type="PANTHER" id="PTHR12735">
    <property type="entry name" value="BOLA-LIKE PROTEIN-RELATED"/>
    <property type="match status" value="1"/>
</dbReference>
<proteinExistence type="inferred from homology"/>
<dbReference type="InterPro" id="IPR045115">
    <property type="entry name" value="BOL2"/>
</dbReference>
<sequence length="153" mass="16809">MVSETDVHQRISEKLSPSHLEVTDESDGCGAKFLITVVSDAFNGKRVLECHRLVQDAIADVMPQIHAMVSETDVHQRISEKLSPSHLEVTDESDGCGAKFLITVVSDAFNGKRVLECHRLVQDAIADVMPQIHAVTINAYTQSKWENAQKAAA</sequence>
<dbReference type="InterPro" id="IPR036065">
    <property type="entry name" value="BolA-like_sf"/>
</dbReference>
<dbReference type="InterPro" id="IPR002634">
    <property type="entry name" value="BolA"/>
</dbReference>
<dbReference type="EMBL" id="JOJR01000178">
    <property type="protein sequence ID" value="RCN42822.1"/>
    <property type="molecule type" value="Genomic_DNA"/>
</dbReference>
<protein>
    <submittedName>
        <fullName evidence="2">BolA-like protein</fullName>
    </submittedName>
</protein>
<comment type="caution">
    <text evidence="2">The sequence shown here is derived from an EMBL/GenBank/DDBJ whole genome shotgun (WGS) entry which is preliminary data.</text>
</comment>
<evidence type="ECO:0000313" key="3">
    <source>
        <dbReference type="Proteomes" id="UP000252519"/>
    </source>
</evidence>
<dbReference type="SUPFAM" id="SSF82657">
    <property type="entry name" value="BolA-like"/>
    <property type="match status" value="2"/>
</dbReference>
<dbReference type="PANTHER" id="PTHR12735:SF27">
    <property type="entry name" value="BOLA-LIKE PROTEIN 2"/>
    <property type="match status" value="1"/>
</dbReference>
<organism evidence="2 3">
    <name type="scientific">Ancylostoma caninum</name>
    <name type="common">Dog hookworm</name>
    <dbReference type="NCBI Taxonomy" id="29170"/>
    <lineage>
        <taxon>Eukaryota</taxon>
        <taxon>Metazoa</taxon>
        <taxon>Ecdysozoa</taxon>
        <taxon>Nematoda</taxon>
        <taxon>Chromadorea</taxon>
        <taxon>Rhabditida</taxon>
        <taxon>Rhabditina</taxon>
        <taxon>Rhabditomorpha</taxon>
        <taxon>Strongyloidea</taxon>
        <taxon>Ancylostomatidae</taxon>
        <taxon>Ancylostomatinae</taxon>
        <taxon>Ancylostoma</taxon>
    </lineage>
</organism>
<dbReference type="GO" id="GO:0005634">
    <property type="term" value="C:nucleus"/>
    <property type="evidence" value="ECO:0007669"/>
    <property type="project" value="TreeGrafter"/>
</dbReference>
<reference evidence="2 3" key="1">
    <citation type="submission" date="2014-10" db="EMBL/GenBank/DDBJ databases">
        <title>Draft genome of the hookworm Ancylostoma caninum.</title>
        <authorList>
            <person name="Mitreva M."/>
        </authorList>
    </citation>
    <scope>NUCLEOTIDE SEQUENCE [LARGE SCALE GENOMIC DNA]</scope>
    <source>
        <strain evidence="2 3">Baltimore</strain>
    </source>
</reference>
<dbReference type="Gene3D" id="3.30.300.90">
    <property type="entry name" value="BolA-like"/>
    <property type="match status" value="2"/>
</dbReference>
<gene>
    <name evidence="2" type="ORF">ANCCAN_11210</name>
</gene>
<dbReference type="OrthoDB" id="4983at2759"/>
<dbReference type="GO" id="GO:0005829">
    <property type="term" value="C:cytosol"/>
    <property type="evidence" value="ECO:0007669"/>
    <property type="project" value="TreeGrafter"/>
</dbReference>